<feature type="compositionally biased region" description="Acidic residues" evidence="1">
    <location>
        <begin position="15"/>
        <end position="26"/>
    </location>
</feature>
<name>A0A8S5R530_9CAUD</name>
<organism evidence="2">
    <name type="scientific">Siphoviridae sp. ctcMb1</name>
    <dbReference type="NCBI Taxonomy" id="2827276"/>
    <lineage>
        <taxon>Viruses</taxon>
        <taxon>Duplodnaviria</taxon>
        <taxon>Heunggongvirae</taxon>
        <taxon>Uroviricota</taxon>
        <taxon>Caudoviricetes</taxon>
    </lineage>
</organism>
<dbReference type="EMBL" id="BK015811">
    <property type="protein sequence ID" value="DAE26234.1"/>
    <property type="molecule type" value="Genomic_DNA"/>
</dbReference>
<sequence length="44" mass="5276">MAYDGENLYLSIPEPEYEPDEPEDEDRYLFPPLWLVGKMKQEVE</sequence>
<protein>
    <submittedName>
        <fullName evidence="2">Uncharacterized protein</fullName>
    </submittedName>
</protein>
<evidence type="ECO:0000313" key="2">
    <source>
        <dbReference type="EMBL" id="DAE26234.1"/>
    </source>
</evidence>
<proteinExistence type="predicted"/>
<accession>A0A8S5R530</accession>
<feature type="region of interest" description="Disordered" evidence="1">
    <location>
        <begin position="1"/>
        <end position="26"/>
    </location>
</feature>
<reference evidence="2" key="1">
    <citation type="journal article" date="2021" name="Proc. Natl. Acad. Sci. U.S.A.">
        <title>A Catalog of Tens of Thousands of Viruses from Human Metagenomes Reveals Hidden Associations with Chronic Diseases.</title>
        <authorList>
            <person name="Tisza M.J."/>
            <person name="Buck C.B."/>
        </authorList>
    </citation>
    <scope>NUCLEOTIDE SEQUENCE</scope>
    <source>
        <strain evidence="2">CtcMb1</strain>
    </source>
</reference>
<evidence type="ECO:0000256" key="1">
    <source>
        <dbReference type="SAM" id="MobiDB-lite"/>
    </source>
</evidence>